<evidence type="ECO:0000259" key="4">
    <source>
        <dbReference type="PROSITE" id="PS51898"/>
    </source>
</evidence>
<dbReference type="InterPro" id="IPR010998">
    <property type="entry name" value="Integrase_recombinase_N"/>
</dbReference>
<dbReference type="CDD" id="cd01189">
    <property type="entry name" value="INT_ICEBs1_C_like"/>
    <property type="match status" value="1"/>
</dbReference>
<name>A0A0F9CBS9_9ZZZZ</name>
<dbReference type="Pfam" id="PF14659">
    <property type="entry name" value="Phage_int_SAM_3"/>
    <property type="match status" value="1"/>
</dbReference>
<feature type="domain" description="Core-binding (CB)" evidence="5">
    <location>
        <begin position="8"/>
        <end position="90"/>
    </location>
</feature>
<dbReference type="AlphaFoldDB" id="A0A0F9CBS9"/>
<dbReference type="PROSITE" id="PS51898">
    <property type="entry name" value="TYR_RECOMBINASE"/>
    <property type="match status" value="1"/>
</dbReference>
<keyword evidence="2" id="KW-0238">DNA-binding</keyword>
<dbReference type="Pfam" id="PF00589">
    <property type="entry name" value="Phage_integrase"/>
    <property type="match status" value="1"/>
</dbReference>
<dbReference type="InterPro" id="IPR011010">
    <property type="entry name" value="DNA_brk_join_enz"/>
</dbReference>
<dbReference type="GO" id="GO:0015074">
    <property type="term" value="P:DNA integration"/>
    <property type="evidence" value="ECO:0007669"/>
    <property type="project" value="UniProtKB-KW"/>
</dbReference>
<dbReference type="SUPFAM" id="SSF56349">
    <property type="entry name" value="DNA breaking-rejoining enzymes"/>
    <property type="match status" value="1"/>
</dbReference>
<organism evidence="6">
    <name type="scientific">marine sediment metagenome</name>
    <dbReference type="NCBI Taxonomy" id="412755"/>
    <lineage>
        <taxon>unclassified sequences</taxon>
        <taxon>metagenomes</taxon>
        <taxon>ecological metagenomes</taxon>
    </lineage>
</organism>
<dbReference type="PANTHER" id="PTHR30349">
    <property type="entry name" value="PHAGE INTEGRASE-RELATED"/>
    <property type="match status" value="1"/>
</dbReference>
<dbReference type="PROSITE" id="PS51900">
    <property type="entry name" value="CB"/>
    <property type="match status" value="1"/>
</dbReference>
<feature type="non-terminal residue" evidence="6">
    <location>
        <position position="282"/>
    </location>
</feature>
<evidence type="ECO:0000259" key="5">
    <source>
        <dbReference type="PROSITE" id="PS51900"/>
    </source>
</evidence>
<dbReference type="GO" id="GO:0003677">
    <property type="term" value="F:DNA binding"/>
    <property type="evidence" value="ECO:0007669"/>
    <property type="project" value="UniProtKB-KW"/>
</dbReference>
<gene>
    <name evidence="6" type="ORF">LCGC14_2685520</name>
</gene>
<dbReference type="InterPro" id="IPR013762">
    <property type="entry name" value="Integrase-like_cat_sf"/>
</dbReference>
<proteinExistence type="predicted"/>
<accession>A0A0F9CBS9</accession>
<comment type="caution">
    <text evidence="6">The sequence shown here is derived from an EMBL/GenBank/DDBJ whole genome shotgun (WGS) entry which is preliminary data.</text>
</comment>
<dbReference type="InterPro" id="IPR002104">
    <property type="entry name" value="Integrase_catalytic"/>
</dbReference>
<evidence type="ECO:0000256" key="3">
    <source>
        <dbReference type="ARBA" id="ARBA00023172"/>
    </source>
</evidence>
<feature type="domain" description="Tyr recombinase" evidence="4">
    <location>
        <begin position="113"/>
        <end position="282"/>
    </location>
</feature>
<sequence length="282" mass="30915">MPWFRRGPTLAEYAADYLVTAKPRLAPLTYERQESVVRIYVTPLIGGKRLAAITRPDVRGFIAKSLEAGLKPSTVRQNLTVVQAIFGQAVEDGLIPANPAAGPWKQYRLRHQAPPRHLTEDQLRALSEPASGAGPHLDVFVGLLWRTGLRRGEALALRWEDVDLSKATLHVHDTLLPGRGLAGQTKTGRDRVVDLSPAAVGILTRHRAWSREEALRVGLGHPPGWVFWGRTGGPIAPVTIQHQFKRLCRGAGLPEGITLHCLRHTFATLLARNGVSPSVAQK</sequence>
<keyword evidence="1" id="KW-0229">DNA integration</keyword>
<evidence type="ECO:0008006" key="7">
    <source>
        <dbReference type="Google" id="ProtNLM"/>
    </source>
</evidence>
<keyword evidence="3" id="KW-0233">DNA recombination</keyword>
<dbReference type="InterPro" id="IPR050090">
    <property type="entry name" value="Tyrosine_recombinase_XerCD"/>
</dbReference>
<dbReference type="Gene3D" id="1.10.150.130">
    <property type="match status" value="1"/>
</dbReference>
<evidence type="ECO:0000256" key="2">
    <source>
        <dbReference type="ARBA" id="ARBA00023125"/>
    </source>
</evidence>
<evidence type="ECO:0000256" key="1">
    <source>
        <dbReference type="ARBA" id="ARBA00022908"/>
    </source>
</evidence>
<dbReference type="InterPro" id="IPR044068">
    <property type="entry name" value="CB"/>
</dbReference>
<dbReference type="Gene3D" id="1.10.443.10">
    <property type="entry name" value="Intergrase catalytic core"/>
    <property type="match status" value="1"/>
</dbReference>
<dbReference type="GO" id="GO:0006310">
    <property type="term" value="P:DNA recombination"/>
    <property type="evidence" value="ECO:0007669"/>
    <property type="project" value="UniProtKB-KW"/>
</dbReference>
<dbReference type="EMBL" id="LAZR01047458">
    <property type="protein sequence ID" value="KKK94171.1"/>
    <property type="molecule type" value="Genomic_DNA"/>
</dbReference>
<evidence type="ECO:0000313" key="6">
    <source>
        <dbReference type="EMBL" id="KKK94171.1"/>
    </source>
</evidence>
<reference evidence="6" key="1">
    <citation type="journal article" date="2015" name="Nature">
        <title>Complex archaea that bridge the gap between prokaryotes and eukaryotes.</title>
        <authorList>
            <person name="Spang A."/>
            <person name="Saw J.H."/>
            <person name="Jorgensen S.L."/>
            <person name="Zaremba-Niedzwiedzka K."/>
            <person name="Martijn J."/>
            <person name="Lind A.E."/>
            <person name="van Eijk R."/>
            <person name="Schleper C."/>
            <person name="Guy L."/>
            <person name="Ettema T.J."/>
        </authorList>
    </citation>
    <scope>NUCLEOTIDE SEQUENCE</scope>
</reference>
<protein>
    <recommendedName>
        <fullName evidence="7">Tyr recombinase domain-containing protein</fullName>
    </recommendedName>
</protein>
<dbReference type="InterPro" id="IPR004107">
    <property type="entry name" value="Integrase_SAM-like_N"/>
</dbReference>
<dbReference type="PANTHER" id="PTHR30349:SF91">
    <property type="entry name" value="INTA PROTEIN"/>
    <property type="match status" value="1"/>
</dbReference>